<dbReference type="Pfam" id="PF01185">
    <property type="entry name" value="Hydrophobin"/>
    <property type="match status" value="1"/>
</dbReference>
<gene>
    <name evidence="7" type="ORF">A7U60_g6822</name>
</gene>
<keyword evidence="8" id="KW-1185">Reference proteome</keyword>
<name>A0A9Q5HUH4_SANBA</name>
<protein>
    <recommendedName>
        <fullName evidence="6">Hydrophobin</fullName>
    </recommendedName>
</protein>
<keyword evidence="3 6" id="KW-0134">Cell wall</keyword>
<feature type="chain" id="PRO_5040545019" description="Hydrophobin" evidence="6">
    <location>
        <begin position="19"/>
        <end position="109"/>
    </location>
</feature>
<evidence type="ECO:0000256" key="5">
    <source>
        <dbReference type="ARBA" id="ARBA00023157"/>
    </source>
</evidence>
<dbReference type="OrthoDB" id="4225815at2759"/>
<comment type="caution">
    <text evidence="7">The sequence shown here is derived from an EMBL/GenBank/DDBJ whole genome shotgun (WGS) entry which is preliminary data.</text>
</comment>
<organism evidence="7 8">
    <name type="scientific">Sanghuangporus baumii</name>
    <name type="common">Phellinus baumii</name>
    <dbReference type="NCBI Taxonomy" id="108892"/>
    <lineage>
        <taxon>Eukaryota</taxon>
        <taxon>Fungi</taxon>
        <taxon>Dikarya</taxon>
        <taxon>Basidiomycota</taxon>
        <taxon>Agaricomycotina</taxon>
        <taxon>Agaricomycetes</taxon>
        <taxon>Hymenochaetales</taxon>
        <taxon>Hymenochaetaceae</taxon>
        <taxon>Sanghuangporus</taxon>
    </lineage>
</organism>
<dbReference type="GO" id="GO:0009277">
    <property type="term" value="C:fungal-type cell wall"/>
    <property type="evidence" value="ECO:0007669"/>
    <property type="project" value="InterPro"/>
</dbReference>
<dbReference type="GO" id="GO:0005199">
    <property type="term" value="F:structural constituent of cell wall"/>
    <property type="evidence" value="ECO:0007669"/>
    <property type="project" value="InterPro"/>
</dbReference>
<proteinExistence type="inferred from homology"/>
<evidence type="ECO:0000256" key="1">
    <source>
        <dbReference type="ARBA" id="ARBA00004191"/>
    </source>
</evidence>
<sequence>MYITKLAVVSSLAILAVATPTPQSASQCNTGELQCCDSVQSSSSNAIAALLSILGVVLQGVDVPVGVTCSPITVVGAGSAGCDAAPVCCENNNFNGLISLGCTPININL</sequence>
<evidence type="ECO:0000313" key="8">
    <source>
        <dbReference type="Proteomes" id="UP000757232"/>
    </source>
</evidence>
<comment type="similarity">
    <text evidence="2 6">Belongs to the fungal hydrophobin family.</text>
</comment>
<keyword evidence="6" id="KW-0732">Signal</keyword>
<keyword evidence="4 6" id="KW-0964">Secreted</keyword>
<dbReference type="CDD" id="cd23507">
    <property type="entry name" value="hydrophobin_I"/>
    <property type="match status" value="1"/>
</dbReference>
<comment type="subcellular location">
    <subcellularLocation>
        <location evidence="1 6">Secreted</location>
        <location evidence="1 6">Cell wall</location>
    </subcellularLocation>
</comment>
<evidence type="ECO:0000256" key="3">
    <source>
        <dbReference type="ARBA" id="ARBA00022512"/>
    </source>
</evidence>
<feature type="signal peptide" evidence="6">
    <location>
        <begin position="1"/>
        <end position="18"/>
    </location>
</feature>
<dbReference type="EMBL" id="LNZH02000204">
    <property type="protein sequence ID" value="OCB86232.1"/>
    <property type="molecule type" value="Genomic_DNA"/>
</dbReference>
<evidence type="ECO:0000313" key="7">
    <source>
        <dbReference type="EMBL" id="OCB86232.1"/>
    </source>
</evidence>
<dbReference type="AlphaFoldDB" id="A0A9Q5HUH4"/>
<evidence type="ECO:0000256" key="4">
    <source>
        <dbReference type="ARBA" id="ARBA00022525"/>
    </source>
</evidence>
<dbReference type="Proteomes" id="UP000757232">
    <property type="component" value="Unassembled WGS sequence"/>
</dbReference>
<evidence type="ECO:0000256" key="6">
    <source>
        <dbReference type="RuleBase" id="RU365009"/>
    </source>
</evidence>
<accession>A0A9Q5HUH4</accession>
<evidence type="ECO:0000256" key="2">
    <source>
        <dbReference type="ARBA" id="ARBA00010446"/>
    </source>
</evidence>
<keyword evidence="5 6" id="KW-1015">Disulfide bond</keyword>
<dbReference type="InterPro" id="IPR001338">
    <property type="entry name" value="Class_I_Hydrophobin"/>
</dbReference>
<dbReference type="SMART" id="SM00075">
    <property type="entry name" value="HYDRO"/>
    <property type="match status" value="1"/>
</dbReference>
<reference evidence="7" key="1">
    <citation type="submission" date="2016-06" db="EMBL/GenBank/DDBJ databases">
        <title>Draft Genome sequence of the fungus Inonotus baumii.</title>
        <authorList>
            <person name="Zhu H."/>
            <person name="Lin W."/>
        </authorList>
    </citation>
    <scope>NUCLEOTIDE SEQUENCE</scope>
    <source>
        <strain evidence="7">821</strain>
    </source>
</reference>